<dbReference type="EMBL" id="CAFBMC010000113">
    <property type="protein sequence ID" value="CAB4910053.1"/>
    <property type="molecule type" value="Genomic_DNA"/>
</dbReference>
<dbReference type="EMBL" id="CAFBPZ010000001">
    <property type="protein sequence ID" value="CAB5033077.1"/>
    <property type="molecule type" value="Genomic_DNA"/>
</dbReference>
<organism evidence="3">
    <name type="scientific">freshwater metagenome</name>
    <dbReference type="NCBI Taxonomy" id="449393"/>
    <lineage>
        <taxon>unclassified sequences</taxon>
        <taxon>metagenomes</taxon>
        <taxon>ecological metagenomes</taxon>
    </lineage>
</organism>
<gene>
    <name evidence="2" type="ORF">UFOPK3495_01524</name>
    <name evidence="3" type="ORF">UFOPK4237_00038</name>
</gene>
<proteinExistence type="predicted"/>
<feature type="transmembrane region" description="Helical" evidence="1">
    <location>
        <begin position="24"/>
        <end position="44"/>
    </location>
</feature>
<evidence type="ECO:0000256" key="1">
    <source>
        <dbReference type="SAM" id="Phobius"/>
    </source>
</evidence>
<accession>A0A6J7RW14</accession>
<dbReference type="AlphaFoldDB" id="A0A6J7RW14"/>
<evidence type="ECO:0000313" key="2">
    <source>
        <dbReference type="EMBL" id="CAB4910053.1"/>
    </source>
</evidence>
<reference evidence="3" key="1">
    <citation type="submission" date="2020-05" db="EMBL/GenBank/DDBJ databases">
        <authorList>
            <person name="Chiriac C."/>
            <person name="Salcher M."/>
            <person name="Ghai R."/>
            <person name="Kavagutti S V."/>
        </authorList>
    </citation>
    <scope>NUCLEOTIDE SEQUENCE</scope>
</reference>
<keyword evidence="1" id="KW-1133">Transmembrane helix</keyword>
<protein>
    <submittedName>
        <fullName evidence="3">Unannotated protein</fullName>
    </submittedName>
</protein>
<sequence>MGLISTAVALAAEAPVDNPQVPPYLFGLFTFAALGVLLVITMMIKVGR</sequence>
<name>A0A6J7RW14_9ZZZZ</name>
<evidence type="ECO:0000313" key="3">
    <source>
        <dbReference type="EMBL" id="CAB5033077.1"/>
    </source>
</evidence>
<keyword evidence="1" id="KW-0472">Membrane</keyword>
<keyword evidence="1" id="KW-0812">Transmembrane</keyword>